<gene>
    <name evidence="1" type="ORF">HMPREF3226_00960</name>
</gene>
<dbReference type="Proteomes" id="UP000070533">
    <property type="component" value="Unassembled WGS sequence"/>
</dbReference>
<name>A0A133QDH2_9BACT</name>
<comment type="caution">
    <text evidence="1">The sequence shown here is derived from an EMBL/GenBank/DDBJ whole genome shotgun (WGS) entry which is preliminary data.</text>
</comment>
<organism evidence="1 2">
    <name type="scientific">Prevotella corporis</name>
    <dbReference type="NCBI Taxonomy" id="28128"/>
    <lineage>
        <taxon>Bacteria</taxon>
        <taxon>Pseudomonadati</taxon>
        <taxon>Bacteroidota</taxon>
        <taxon>Bacteroidia</taxon>
        <taxon>Bacteroidales</taxon>
        <taxon>Prevotellaceae</taxon>
        <taxon>Prevotella</taxon>
    </lineage>
</organism>
<dbReference type="EMBL" id="LRQG01000056">
    <property type="protein sequence ID" value="KXA40915.1"/>
    <property type="molecule type" value="Genomic_DNA"/>
</dbReference>
<dbReference type="AlphaFoldDB" id="A0A133QDH2"/>
<protein>
    <submittedName>
        <fullName evidence="1">Uncharacterized protein</fullName>
    </submittedName>
</protein>
<sequence length="45" mass="5616">MFNPQTIKIEDGRKPKEANFQEEKFKKKQFQELWKHINVKTYYIL</sequence>
<keyword evidence="2" id="KW-1185">Reference proteome</keyword>
<reference evidence="2" key="1">
    <citation type="submission" date="2016-01" db="EMBL/GenBank/DDBJ databases">
        <authorList>
            <person name="Mitreva M."/>
            <person name="Pepin K.H."/>
            <person name="Mihindukulasuriya K.A."/>
            <person name="Fulton R."/>
            <person name="Fronick C."/>
            <person name="O'Laughlin M."/>
            <person name="Miner T."/>
            <person name="Herter B."/>
            <person name="Rosa B.A."/>
            <person name="Cordes M."/>
            <person name="Tomlinson C."/>
            <person name="Wollam A."/>
            <person name="Palsikar V.B."/>
            <person name="Mardis E.R."/>
            <person name="Wilson R.K."/>
        </authorList>
    </citation>
    <scope>NUCLEOTIDE SEQUENCE [LARGE SCALE GENOMIC DNA]</scope>
    <source>
        <strain evidence="2">MJR7716</strain>
    </source>
</reference>
<evidence type="ECO:0000313" key="2">
    <source>
        <dbReference type="Proteomes" id="UP000070533"/>
    </source>
</evidence>
<proteinExistence type="predicted"/>
<dbReference type="PATRIC" id="fig|28128.5.peg.968"/>
<accession>A0A133QDH2</accession>
<evidence type="ECO:0000313" key="1">
    <source>
        <dbReference type="EMBL" id="KXA40915.1"/>
    </source>
</evidence>